<evidence type="ECO:0000313" key="7">
    <source>
        <dbReference type="Proteomes" id="UP001057520"/>
    </source>
</evidence>
<sequence>MLDVKDKAHVDGDDGASPSARSDQDAVRAHLAGRLRVLRHRAGLSQARLAKSIGVTPSQIHFYEHGQNAIGAATLFILARALGCGIADFYAGLDPMVDDGAPSARSLDAGLDQGATSLVVAYLSLSPEVQAGVLGLVDNLARLSERR</sequence>
<dbReference type="SUPFAM" id="SSF47413">
    <property type="entry name" value="lambda repressor-like DNA-binding domains"/>
    <property type="match status" value="1"/>
</dbReference>
<proteinExistence type="predicted"/>
<dbReference type="PROSITE" id="PS50943">
    <property type="entry name" value="HTH_CROC1"/>
    <property type="match status" value="1"/>
</dbReference>
<accession>A0ABY4ZR50</accession>
<protein>
    <submittedName>
        <fullName evidence="6">Helix-turn-helix domain-containing protein</fullName>
    </submittedName>
</protein>
<dbReference type="EMBL" id="CP096040">
    <property type="protein sequence ID" value="USQ95282.1"/>
    <property type="molecule type" value="Genomic_DNA"/>
</dbReference>
<dbReference type="Pfam" id="PF01381">
    <property type="entry name" value="HTH_3"/>
    <property type="match status" value="1"/>
</dbReference>
<dbReference type="CDD" id="cd00093">
    <property type="entry name" value="HTH_XRE"/>
    <property type="match status" value="1"/>
</dbReference>
<evidence type="ECO:0000256" key="1">
    <source>
        <dbReference type="ARBA" id="ARBA00023015"/>
    </source>
</evidence>
<keyword evidence="3" id="KW-0804">Transcription</keyword>
<dbReference type="SMART" id="SM00530">
    <property type="entry name" value="HTH_XRE"/>
    <property type="match status" value="1"/>
</dbReference>
<dbReference type="Proteomes" id="UP001057520">
    <property type="component" value="Chromosome"/>
</dbReference>
<evidence type="ECO:0000256" key="3">
    <source>
        <dbReference type="ARBA" id="ARBA00023163"/>
    </source>
</evidence>
<organism evidence="6 7">
    <name type="scientific">Caulobacter segnis</name>
    <dbReference type="NCBI Taxonomy" id="88688"/>
    <lineage>
        <taxon>Bacteria</taxon>
        <taxon>Pseudomonadati</taxon>
        <taxon>Pseudomonadota</taxon>
        <taxon>Alphaproteobacteria</taxon>
        <taxon>Caulobacterales</taxon>
        <taxon>Caulobacteraceae</taxon>
        <taxon>Caulobacter</taxon>
    </lineage>
</organism>
<feature type="domain" description="HTH cro/C1-type" evidence="5">
    <location>
        <begin position="35"/>
        <end position="89"/>
    </location>
</feature>
<gene>
    <name evidence="6" type="ORF">MZV50_22470</name>
</gene>
<evidence type="ECO:0000256" key="4">
    <source>
        <dbReference type="SAM" id="MobiDB-lite"/>
    </source>
</evidence>
<feature type="region of interest" description="Disordered" evidence="4">
    <location>
        <begin position="1"/>
        <end position="25"/>
    </location>
</feature>
<keyword evidence="1" id="KW-0805">Transcription regulation</keyword>
<name>A0ABY4ZR50_9CAUL</name>
<reference evidence="6 7" key="1">
    <citation type="submission" date="2022-04" db="EMBL/GenBank/DDBJ databases">
        <title>Genome sequence of soybean root-associated Caulobacter segnis RL271.</title>
        <authorList>
            <person name="Longley R."/>
            <person name="Bonito G."/>
            <person name="Trigodet F."/>
            <person name="Crosson S."/>
            <person name="Fiebig A."/>
        </authorList>
    </citation>
    <scope>NUCLEOTIDE SEQUENCE [LARGE SCALE GENOMIC DNA]</scope>
    <source>
        <strain evidence="6 7">RL271</strain>
    </source>
</reference>
<dbReference type="Gene3D" id="1.10.260.40">
    <property type="entry name" value="lambda repressor-like DNA-binding domains"/>
    <property type="match status" value="1"/>
</dbReference>
<evidence type="ECO:0000313" key="6">
    <source>
        <dbReference type="EMBL" id="USQ95282.1"/>
    </source>
</evidence>
<keyword evidence="2" id="KW-0238">DNA-binding</keyword>
<dbReference type="InterPro" id="IPR010982">
    <property type="entry name" value="Lambda_DNA-bd_dom_sf"/>
</dbReference>
<dbReference type="PANTHER" id="PTHR46797:SF23">
    <property type="entry name" value="HTH-TYPE TRANSCRIPTIONAL REGULATOR SUTR"/>
    <property type="match status" value="1"/>
</dbReference>
<dbReference type="InterPro" id="IPR050807">
    <property type="entry name" value="TransReg_Diox_bact_type"/>
</dbReference>
<keyword evidence="7" id="KW-1185">Reference proteome</keyword>
<dbReference type="PANTHER" id="PTHR46797">
    <property type="entry name" value="HTH-TYPE TRANSCRIPTIONAL REGULATOR"/>
    <property type="match status" value="1"/>
</dbReference>
<feature type="compositionally biased region" description="Basic and acidic residues" evidence="4">
    <location>
        <begin position="1"/>
        <end position="12"/>
    </location>
</feature>
<dbReference type="InterPro" id="IPR001387">
    <property type="entry name" value="Cro/C1-type_HTH"/>
</dbReference>
<evidence type="ECO:0000259" key="5">
    <source>
        <dbReference type="PROSITE" id="PS50943"/>
    </source>
</evidence>
<evidence type="ECO:0000256" key="2">
    <source>
        <dbReference type="ARBA" id="ARBA00023125"/>
    </source>
</evidence>